<reference evidence="4 5" key="1">
    <citation type="journal article" date="2018" name="Nat. Ecol. Evol.">
        <title>Pezizomycetes genomes reveal the molecular basis of ectomycorrhizal truffle lifestyle.</title>
        <authorList>
            <person name="Murat C."/>
            <person name="Payen T."/>
            <person name="Noel B."/>
            <person name="Kuo A."/>
            <person name="Morin E."/>
            <person name="Chen J."/>
            <person name="Kohler A."/>
            <person name="Krizsan K."/>
            <person name="Balestrini R."/>
            <person name="Da Silva C."/>
            <person name="Montanini B."/>
            <person name="Hainaut M."/>
            <person name="Levati E."/>
            <person name="Barry K.W."/>
            <person name="Belfiori B."/>
            <person name="Cichocki N."/>
            <person name="Clum A."/>
            <person name="Dockter R.B."/>
            <person name="Fauchery L."/>
            <person name="Guy J."/>
            <person name="Iotti M."/>
            <person name="Le Tacon F."/>
            <person name="Lindquist E.A."/>
            <person name="Lipzen A."/>
            <person name="Malagnac F."/>
            <person name="Mello A."/>
            <person name="Molinier V."/>
            <person name="Miyauchi S."/>
            <person name="Poulain J."/>
            <person name="Riccioni C."/>
            <person name="Rubini A."/>
            <person name="Sitrit Y."/>
            <person name="Splivallo R."/>
            <person name="Traeger S."/>
            <person name="Wang M."/>
            <person name="Zifcakova L."/>
            <person name="Wipf D."/>
            <person name="Zambonelli A."/>
            <person name="Paolocci F."/>
            <person name="Nowrousian M."/>
            <person name="Ottonello S."/>
            <person name="Baldrian P."/>
            <person name="Spatafora J.W."/>
            <person name="Henrissat B."/>
            <person name="Nagy L.G."/>
            <person name="Aury J.M."/>
            <person name="Wincker P."/>
            <person name="Grigoriev I.V."/>
            <person name="Bonfante P."/>
            <person name="Martin F.M."/>
        </authorList>
    </citation>
    <scope>NUCLEOTIDE SEQUENCE [LARGE SCALE GENOMIC DNA]</scope>
    <source>
        <strain evidence="4 5">RN42</strain>
    </source>
</reference>
<evidence type="ECO:0000313" key="4">
    <source>
        <dbReference type="EMBL" id="RPA83935.1"/>
    </source>
</evidence>
<feature type="signal peptide" evidence="3">
    <location>
        <begin position="1"/>
        <end position="22"/>
    </location>
</feature>
<dbReference type="EMBL" id="ML119661">
    <property type="protein sequence ID" value="RPA83935.1"/>
    <property type="molecule type" value="Genomic_DNA"/>
</dbReference>
<keyword evidence="2" id="KW-0472">Membrane</keyword>
<dbReference type="Proteomes" id="UP000275078">
    <property type="component" value="Unassembled WGS sequence"/>
</dbReference>
<feature type="transmembrane region" description="Helical" evidence="2">
    <location>
        <begin position="61"/>
        <end position="84"/>
    </location>
</feature>
<keyword evidence="2" id="KW-0812">Transmembrane</keyword>
<keyword evidence="5" id="KW-1185">Reference proteome</keyword>
<evidence type="ECO:0000256" key="3">
    <source>
        <dbReference type="SAM" id="SignalP"/>
    </source>
</evidence>
<proteinExistence type="predicted"/>
<feature type="transmembrane region" description="Helical" evidence="2">
    <location>
        <begin position="154"/>
        <end position="173"/>
    </location>
</feature>
<sequence length="264" mass="29611">MRFPIQIATFVVLLAQFYLLNAQVVPLSDPPNSVTITTTTTRINRIRPPCNYSYCFDRNDFAGIVVGTVAATIVFLGLVGFLIWMCSQKYGLLVIQEIRTYRKRNVHGQVDRLQEHQEQPLPAPNPPTALASYYPISMRTSVAMSLIPSSRQNVGYILSTFIIFWFCSSLALASPSPQSQDIGGALVGSIMDQYPDTPTNDSKKETPTDPIETQLFGIDWSRLEDSRKKVVLKEFIAHNVWKKTEGAAYNGGECIDRLRSDRAR</sequence>
<name>A0A3N4ICV8_ASCIM</name>
<gene>
    <name evidence="4" type="ORF">BJ508DRAFT_304112</name>
</gene>
<accession>A0A3N4ICV8</accession>
<feature type="region of interest" description="Disordered" evidence="1">
    <location>
        <begin position="190"/>
        <end position="210"/>
    </location>
</feature>
<dbReference type="AlphaFoldDB" id="A0A3N4ICV8"/>
<feature type="chain" id="PRO_5018219184" evidence="3">
    <location>
        <begin position="23"/>
        <end position="264"/>
    </location>
</feature>
<protein>
    <submittedName>
        <fullName evidence="4">Uncharacterized protein</fullName>
    </submittedName>
</protein>
<organism evidence="4 5">
    <name type="scientific">Ascobolus immersus RN42</name>
    <dbReference type="NCBI Taxonomy" id="1160509"/>
    <lineage>
        <taxon>Eukaryota</taxon>
        <taxon>Fungi</taxon>
        <taxon>Dikarya</taxon>
        <taxon>Ascomycota</taxon>
        <taxon>Pezizomycotina</taxon>
        <taxon>Pezizomycetes</taxon>
        <taxon>Pezizales</taxon>
        <taxon>Ascobolaceae</taxon>
        <taxon>Ascobolus</taxon>
    </lineage>
</organism>
<evidence type="ECO:0000256" key="2">
    <source>
        <dbReference type="SAM" id="Phobius"/>
    </source>
</evidence>
<keyword evidence="2" id="KW-1133">Transmembrane helix</keyword>
<keyword evidence="3" id="KW-0732">Signal</keyword>
<evidence type="ECO:0000313" key="5">
    <source>
        <dbReference type="Proteomes" id="UP000275078"/>
    </source>
</evidence>
<evidence type="ECO:0000256" key="1">
    <source>
        <dbReference type="SAM" id="MobiDB-lite"/>
    </source>
</evidence>